<evidence type="ECO:0000313" key="1">
    <source>
        <dbReference type="EMBL" id="MBC5615435.1"/>
    </source>
</evidence>
<sequence>MQDSGIQSFFDAQAAKHPEKLYLHLNQPYYGVGDTIWFRAYLTDAVTHRPDTLSNFIYVDLYDRAKRLVTSRKIKRDSMGFANCLPLADTLFSGEYTLRAYTGWMLNFDASGFFQKNIVIGQNISKVRHSVTYTDKRMVVRFLDRYERPLSKKEASFDLYDKNGKHLGSGTQRLSSTGAVLVPLPGDSASRGAYADIRISIREDSVFRRTVFIEPPRASFDIQFLPEGGELVGSDMPQIVAFRAVRPDGSPADVQGYLLNGGNDTVARFRSEHDGMGRFLLTPRESESYRAVAFLDTLSVSVSLPAVRDNACALQVVQGNRDIRYRILGKVPASGLLVGHTRGVCCLLHPVDARQNTGTIRTDSLPEGILHLLLTDSTGCPRTERLVYIRKPGSTPRFTVRADKPAYGVREKVRADISLKRGAQPLSGRFSVSITDADAVKPDSLSDHIYTYLLLTSDLKGYVHNPGYYFLDDSPARQHSLDLVMLTHGWRRFRTDSLFRTAPFRPKFFFEHGQFFSGRVNNMFGKGVGEATLTAFASRGDGLGDRAFTATTDSAGHFLFEGLDFQDTTVFLIPFYNKKGKIPYEIHFEDTYYRPGLTPLAPYLSETIREKRLEEVRRASPPPTGLDSLTTYQIDEVVVHGRDPNAPALRVEKRLHKDTAQFAKLSTMSLEKYVQHFPGMKQMPLGWCIDMGGRMSVPLQFRLNGEVIMGTEFLNLYTVRDIEYIRTVLMPMPGPPLREFLPYLPIGTSPDYPCRFEIYLKEDAQGKRRFGLYRTVGYIPGAEFYHPVYDTPERLANKTPDRRTTLYWEPYLQLGNDGKGSIEFYTNDKNKSRLEIVIEGIAADGSVCRTLQRLE</sequence>
<protein>
    <recommendedName>
        <fullName evidence="3">Macroglobulin domain-containing protein</fullName>
    </recommendedName>
</protein>
<gene>
    <name evidence="1" type="ORF">H8S08_00170</name>
</gene>
<proteinExistence type="predicted"/>
<dbReference type="RefSeq" id="WP_186965815.1">
    <property type="nucleotide sequence ID" value="NZ_JACOOK010000001.1"/>
</dbReference>
<dbReference type="EMBL" id="JACOOK010000001">
    <property type="protein sequence ID" value="MBC5615435.1"/>
    <property type="molecule type" value="Genomic_DNA"/>
</dbReference>
<dbReference type="Proteomes" id="UP000636891">
    <property type="component" value="Unassembled WGS sequence"/>
</dbReference>
<comment type="caution">
    <text evidence="1">The sequence shown here is derived from an EMBL/GenBank/DDBJ whole genome shotgun (WGS) entry which is preliminary data.</text>
</comment>
<organism evidence="1 2">
    <name type="scientific">Alistipes hominis</name>
    <dbReference type="NCBI Taxonomy" id="2763015"/>
    <lineage>
        <taxon>Bacteria</taxon>
        <taxon>Pseudomonadati</taxon>
        <taxon>Bacteroidota</taxon>
        <taxon>Bacteroidia</taxon>
        <taxon>Bacteroidales</taxon>
        <taxon>Rikenellaceae</taxon>
        <taxon>Alistipes</taxon>
    </lineage>
</organism>
<evidence type="ECO:0000313" key="2">
    <source>
        <dbReference type="Proteomes" id="UP000636891"/>
    </source>
</evidence>
<keyword evidence="2" id="KW-1185">Reference proteome</keyword>
<reference evidence="1 2" key="1">
    <citation type="submission" date="2020-08" db="EMBL/GenBank/DDBJ databases">
        <title>Genome public.</title>
        <authorList>
            <person name="Liu C."/>
            <person name="Sun Q."/>
        </authorList>
    </citation>
    <scope>NUCLEOTIDE SEQUENCE [LARGE SCALE GENOMIC DNA]</scope>
    <source>
        <strain evidence="1 2">New-7</strain>
    </source>
</reference>
<evidence type="ECO:0008006" key="3">
    <source>
        <dbReference type="Google" id="ProtNLM"/>
    </source>
</evidence>
<name>A0ABR7CJM5_9BACT</name>
<accession>A0ABR7CJM5</accession>